<protein>
    <submittedName>
        <fullName evidence="3">Uncharacterized protein</fullName>
    </submittedName>
</protein>
<comment type="caution">
    <text evidence="3">The sequence shown here is derived from an EMBL/GenBank/DDBJ whole genome shotgun (WGS) entry which is preliminary data.</text>
</comment>
<name>E6Q047_9ZZZZ</name>
<evidence type="ECO:0000256" key="1">
    <source>
        <dbReference type="SAM" id="MobiDB-lite"/>
    </source>
</evidence>
<dbReference type="AlphaFoldDB" id="E6Q047"/>
<keyword evidence="2" id="KW-1133">Transmembrane helix</keyword>
<reference evidence="3" key="1">
    <citation type="submission" date="2009-10" db="EMBL/GenBank/DDBJ databases">
        <title>Diversity of trophic interactions inside an arsenic-rich microbial ecosystem.</title>
        <authorList>
            <person name="Bertin P.N."/>
            <person name="Heinrich-Salmeron A."/>
            <person name="Pelletier E."/>
            <person name="Goulhen-Chollet F."/>
            <person name="Arsene-Ploetze F."/>
            <person name="Gallien S."/>
            <person name="Calteau A."/>
            <person name="Vallenet D."/>
            <person name="Casiot C."/>
            <person name="Chane-Woon-Ming B."/>
            <person name="Giloteaux L."/>
            <person name="Barakat M."/>
            <person name="Bonnefoy V."/>
            <person name="Bruneel O."/>
            <person name="Chandler M."/>
            <person name="Cleiss J."/>
            <person name="Duran R."/>
            <person name="Elbaz-Poulichet F."/>
            <person name="Fonknechten N."/>
            <person name="Lauga B."/>
            <person name="Mornico D."/>
            <person name="Ortet P."/>
            <person name="Schaeffer C."/>
            <person name="Siguier P."/>
            <person name="Alexander Thil Smith A."/>
            <person name="Van Dorsselaer A."/>
            <person name="Weissenbach J."/>
            <person name="Medigue C."/>
            <person name="Le Paslier D."/>
        </authorList>
    </citation>
    <scope>NUCLEOTIDE SEQUENCE</scope>
</reference>
<feature type="region of interest" description="Disordered" evidence="1">
    <location>
        <begin position="1"/>
        <end position="30"/>
    </location>
</feature>
<keyword evidence="2" id="KW-0472">Membrane</keyword>
<sequence>MNPSEKVKPAGSKPSVKDDSSANIPSPHASDADHQLLSALAGLDAGHQRQVSAQARRVVLGSAGVLHRQRATSTRSRNLAIAGATLVLLLITPLIWSAVDSLVGDQHLTDTASQLSLLGLIVGSTLFGAVLIAGWWRRRQ</sequence>
<organism evidence="3">
    <name type="scientific">mine drainage metagenome</name>
    <dbReference type="NCBI Taxonomy" id="410659"/>
    <lineage>
        <taxon>unclassified sequences</taxon>
        <taxon>metagenomes</taxon>
        <taxon>ecological metagenomes</taxon>
    </lineage>
</organism>
<gene>
    <name evidence="3" type="ORF">CARN3_0099</name>
</gene>
<evidence type="ECO:0000313" key="3">
    <source>
        <dbReference type="EMBL" id="CBI00556.1"/>
    </source>
</evidence>
<feature type="transmembrane region" description="Helical" evidence="2">
    <location>
        <begin position="78"/>
        <end position="96"/>
    </location>
</feature>
<feature type="transmembrane region" description="Helical" evidence="2">
    <location>
        <begin position="116"/>
        <end position="136"/>
    </location>
</feature>
<proteinExistence type="predicted"/>
<keyword evidence="2" id="KW-0812">Transmembrane</keyword>
<evidence type="ECO:0000256" key="2">
    <source>
        <dbReference type="SAM" id="Phobius"/>
    </source>
</evidence>
<dbReference type="EMBL" id="CABN01000149">
    <property type="protein sequence ID" value="CBI00556.1"/>
    <property type="molecule type" value="Genomic_DNA"/>
</dbReference>
<accession>E6Q047</accession>